<name>A0A0N4UAQ2_DRAME</name>
<dbReference type="Pfam" id="PF00004">
    <property type="entry name" value="AAA"/>
    <property type="match status" value="1"/>
</dbReference>
<dbReference type="GO" id="GO:0005813">
    <property type="term" value="C:centrosome"/>
    <property type="evidence" value="ECO:0007669"/>
    <property type="project" value="UniProtKB-SubCell"/>
</dbReference>
<sequence>MMSDVENFMDNCRAARENAFHRKYEQSSILFRTAISQLDRYISKRTNNEAQQQQQRFFFSLKVKSLLKQDMERVKNLAEMVVQLRQLVNNTTASSPTDLPPTDPDNWSLPPPMPKKHIIRNKASAVLTSVDRKTTLRSQVTPKILNKSTSQVHIGRNALNRRASSVGRAVKEAPQPDETNRSDDKDKNEKEGERIFDEKGFDKELIEIIERDIVQHRPEVSWKDIAGLKEAKELLKEAVILPTMMPNYFKGIRRPWRGVCMVGPPGTGKTMLAKAVATESGTTFFCVSSATLTSKYRGDSEKLVQLLFKMARFHAPSTIFIDEIDSLCSKRGVDSEHEASRRVKSELLTQMDGCASDNSRVLVLVATNFPWDLDEALRRRLEKRIYIPLPDKEGRLQLLKLSLAEVSLAADVDLEEIAERLEGYSGADVTSVCREAAMMSMRARIINLTADEIKELAREDVDLPITAADFATAIAHTSPSVSLNDIQKYEKWIHDFGAS</sequence>
<dbReference type="GO" id="GO:0016887">
    <property type="term" value="F:ATP hydrolysis activity"/>
    <property type="evidence" value="ECO:0007669"/>
    <property type="project" value="InterPro"/>
</dbReference>
<feature type="region of interest" description="Disordered" evidence="9">
    <location>
        <begin position="91"/>
        <end position="117"/>
    </location>
</feature>
<dbReference type="STRING" id="318479.A0A0N4UAQ2"/>
<feature type="binding site" evidence="8">
    <location>
        <begin position="263"/>
        <end position="270"/>
    </location>
    <ligand>
        <name>ATP</name>
        <dbReference type="ChEBI" id="CHEBI:30616"/>
    </ligand>
</feature>
<dbReference type="GO" id="GO:0008017">
    <property type="term" value="F:microtubule binding"/>
    <property type="evidence" value="ECO:0007669"/>
    <property type="project" value="UniProtKB-UniRule"/>
</dbReference>
<keyword evidence="8" id="KW-0498">Mitosis</keyword>
<dbReference type="SUPFAM" id="SSF52540">
    <property type="entry name" value="P-loop containing nucleoside triphosphate hydrolases"/>
    <property type="match status" value="1"/>
</dbReference>
<dbReference type="PANTHER" id="PTHR23074:SF19">
    <property type="entry name" value="KATANIN P60 ATPASE-CONTAINING SUBUNIT A1"/>
    <property type="match status" value="1"/>
</dbReference>
<evidence type="ECO:0000259" key="10">
    <source>
        <dbReference type="SMART" id="SM00382"/>
    </source>
</evidence>
<dbReference type="GO" id="GO:0005737">
    <property type="term" value="C:cytoplasm"/>
    <property type="evidence" value="ECO:0007669"/>
    <property type="project" value="UniProtKB-SubCell"/>
</dbReference>
<keyword evidence="5 8" id="KW-0067">ATP-binding</keyword>
<dbReference type="GO" id="GO:0005524">
    <property type="term" value="F:ATP binding"/>
    <property type="evidence" value="ECO:0007669"/>
    <property type="project" value="UniProtKB-KW"/>
</dbReference>
<evidence type="ECO:0000256" key="9">
    <source>
        <dbReference type="SAM" id="MobiDB-lite"/>
    </source>
</evidence>
<organism evidence="12 14">
    <name type="scientific">Dracunculus medinensis</name>
    <name type="common">Guinea worm</name>
    <dbReference type="NCBI Taxonomy" id="318479"/>
    <lineage>
        <taxon>Eukaryota</taxon>
        <taxon>Metazoa</taxon>
        <taxon>Ecdysozoa</taxon>
        <taxon>Nematoda</taxon>
        <taxon>Chromadorea</taxon>
        <taxon>Rhabditida</taxon>
        <taxon>Spirurina</taxon>
        <taxon>Dracunculoidea</taxon>
        <taxon>Dracunculidae</taxon>
        <taxon>Dracunculus</taxon>
    </lineage>
</organism>
<dbReference type="PROSITE" id="PS00674">
    <property type="entry name" value="AAA"/>
    <property type="match status" value="1"/>
</dbReference>
<keyword evidence="6 8" id="KW-0206">Cytoskeleton</keyword>
<evidence type="ECO:0000313" key="13">
    <source>
        <dbReference type="Proteomes" id="UP000274756"/>
    </source>
</evidence>
<dbReference type="InterPro" id="IPR028596">
    <property type="entry name" value="KATNA1"/>
</dbReference>
<gene>
    <name evidence="8" type="primary">KATNA1</name>
    <name evidence="11" type="ORF">DME_LOCUS8126</name>
</gene>
<dbReference type="InterPro" id="IPR003593">
    <property type="entry name" value="AAA+_ATPase"/>
</dbReference>
<dbReference type="Proteomes" id="UP000274756">
    <property type="component" value="Unassembled WGS sequence"/>
</dbReference>
<dbReference type="InterPro" id="IPR027417">
    <property type="entry name" value="P-loop_NTPase"/>
</dbReference>
<evidence type="ECO:0000256" key="2">
    <source>
        <dbReference type="ARBA" id="ARBA00022490"/>
    </source>
</evidence>
<dbReference type="OrthoDB" id="5334845at2759"/>
<keyword evidence="4 8" id="KW-0547">Nucleotide-binding</keyword>
<feature type="compositionally biased region" description="Pro residues" evidence="9">
    <location>
        <begin position="98"/>
        <end position="113"/>
    </location>
</feature>
<evidence type="ECO:0000256" key="5">
    <source>
        <dbReference type="ARBA" id="ARBA00022840"/>
    </source>
</evidence>
<dbReference type="GO" id="GO:0051301">
    <property type="term" value="P:cell division"/>
    <property type="evidence" value="ECO:0007669"/>
    <property type="project" value="UniProtKB-KW"/>
</dbReference>
<comment type="function">
    <text evidence="8">Catalytic subunit of a complex which severs microtubules in an ATP-dependent manner. Microtubule severing may promote rapid reorganization of cellular microtubule arrays and the release of microtubules from the centrosome following nucleation.</text>
</comment>
<comment type="subunit">
    <text evidence="8">Can homooligomerize into hexameric rings, which may be promoted by interaction with microtubules. Interacts with KATNB1, which may serve as a targeting subunit.</text>
</comment>
<keyword evidence="13" id="KW-1185">Reference proteome</keyword>
<dbReference type="InterPro" id="IPR041569">
    <property type="entry name" value="AAA_lid_3"/>
</dbReference>
<evidence type="ECO:0000256" key="4">
    <source>
        <dbReference type="ARBA" id="ARBA00022741"/>
    </source>
</evidence>
<dbReference type="Gene3D" id="3.40.50.300">
    <property type="entry name" value="P-loop containing nucleotide triphosphate hydrolases"/>
    <property type="match status" value="1"/>
</dbReference>
<dbReference type="WBParaSite" id="DME_0000424301-mRNA-1">
    <property type="protein sequence ID" value="DME_0000424301-mRNA-1"/>
    <property type="gene ID" value="DME_0000424301"/>
</dbReference>
<dbReference type="Pfam" id="PF21126">
    <property type="entry name" value="KATNA1_MIT"/>
    <property type="match status" value="1"/>
</dbReference>
<feature type="compositionally biased region" description="Basic and acidic residues" evidence="9">
    <location>
        <begin position="178"/>
        <end position="196"/>
    </location>
</feature>
<keyword evidence="3 8" id="KW-0493">Microtubule</keyword>
<keyword evidence="8" id="KW-0131">Cell cycle</keyword>
<dbReference type="GO" id="GO:0051013">
    <property type="term" value="P:microtubule severing"/>
    <property type="evidence" value="ECO:0007669"/>
    <property type="project" value="UniProtKB-UniRule"/>
</dbReference>
<dbReference type="EC" id="5.6.1.1" evidence="8"/>
<protein>
    <recommendedName>
        <fullName evidence="8">Katanin p60 ATPase-containing subunit A1</fullName>
        <shortName evidence="8">Katanin p60 subunit A1</shortName>
        <ecNumber evidence="8">5.6.1.1</ecNumber>
    </recommendedName>
    <alternativeName>
        <fullName evidence="8">p60 katanin</fullName>
    </alternativeName>
</protein>
<keyword evidence="8" id="KW-0132">Cell division</keyword>
<dbReference type="Pfam" id="PF17862">
    <property type="entry name" value="AAA_lid_3"/>
    <property type="match status" value="1"/>
</dbReference>
<evidence type="ECO:0000256" key="8">
    <source>
        <dbReference type="HAMAP-Rule" id="MF_03023"/>
    </source>
</evidence>
<comment type="catalytic activity">
    <reaction evidence="8">
        <text>n ATP + n H2O + a microtubule = n ADP + n phosphate + (n+1) alpha/beta tubulin heterodimers.</text>
        <dbReference type="EC" id="5.6.1.1"/>
    </reaction>
</comment>
<evidence type="ECO:0000256" key="1">
    <source>
        <dbReference type="ARBA" id="ARBA00004245"/>
    </source>
</evidence>
<proteinExistence type="inferred from homology"/>
<dbReference type="FunFam" id="3.40.50.300:FF:000159">
    <property type="entry name" value="Katanin p60 ATPase-containing subunit A1"/>
    <property type="match status" value="1"/>
</dbReference>
<keyword evidence="7 8" id="KW-0413">Isomerase</keyword>
<accession>A0A0N4UAQ2</accession>
<evidence type="ECO:0000313" key="14">
    <source>
        <dbReference type="WBParaSite" id="DME_0000424301-mRNA-1"/>
    </source>
</evidence>
<evidence type="ECO:0000313" key="12">
    <source>
        <dbReference type="Proteomes" id="UP000038040"/>
    </source>
</evidence>
<evidence type="ECO:0000313" key="11">
    <source>
        <dbReference type="EMBL" id="VDN58153.1"/>
    </source>
</evidence>
<dbReference type="InterPro" id="IPR003959">
    <property type="entry name" value="ATPase_AAA_core"/>
</dbReference>
<dbReference type="SMART" id="SM00382">
    <property type="entry name" value="AAA"/>
    <property type="match status" value="1"/>
</dbReference>
<dbReference type="InterPro" id="IPR015415">
    <property type="entry name" value="Spast_Vps4_C"/>
</dbReference>
<comment type="subcellular location">
    <subcellularLocation>
        <location evidence="1">Cytoplasm</location>
        <location evidence="1">Cytoskeleton</location>
    </subcellularLocation>
    <subcellularLocation>
        <location evidence="8">Cytoplasm</location>
    </subcellularLocation>
    <subcellularLocation>
        <location evidence="8">Cytoplasm</location>
        <location evidence="8">Cytoskeleton</location>
        <location evidence="8">Microtubule organizing center</location>
        <location evidence="8">Centrosome</location>
    </subcellularLocation>
    <subcellularLocation>
        <location evidence="8">Cytoplasm</location>
        <location evidence="8">Cytoskeleton</location>
        <location evidence="8">Spindle pole</location>
    </subcellularLocation>
    <subcellularLocation>
        <location evidence="8">Cytoplasm</location>
        <location evidence="8">Cytoskeleton</location>
        <location evidence="8">Spindle</location>
    </subcellularLocation>
    <text evidence="8">Predominantly cytoplasmic. Also localized to the interphase centrosome and the mitotic spindle poles. Enhanced recruitment to the mitotic spindle poles requires microtubules and interaction with KATNB1.</text>
</comment>
<dbReference type="GO" id="GO:0000922">
    <property type="term" value="C:spindle pole"/>
    <property type="evidence" value="ECO:0007669"/>
    <property type="project" value="UniProtKB-SubCell"/>
</dbReference>
<dbReference type="Gene3D" id="1.20.58.80">
    <property type="entry name" value="Phosphotransferase system, lactose/cellobiose-type IIA subunit"/>
    <property type="match status" value="1"/>
</dbReference>
<evidence type="ECO:0000256" key="6">
    <source>
        <dbReference type="ARBA" id="ARBA00023212"/>
    </source>
</evidence>
<dbReference type="AlphaFoldDB" id="A0A0N4UAQ2"/>
<feature type="region of interest" description="Disordered" evidence="9">
    <location>
        <begin position="147"/>
        <end position="196"/>
    </location>
</feature>
<dbReference type="FunFam" id="1.10.8.60:FF:000025">
    <property type="entry name" value="Katanin p60 ATPase-containing subunit A1"/>
    <property type="match status" value="1"/>
</dbReference>
<dbReference type="Gene3D" id="1.10.8.60">
    <property type="match status" value="1"/>
</dbReference>
<dbReference type="Proteomes" id="UP000038040">
    <property type="component" value="Unplaced"/>
</dbReference>
<evidence type="ECO:0000256" key="3">
    <source>
        <dbReference type="ARBA" id="ARBA00022701"/>
    </source>
</evidence>
<comment type="similarity">
    <text evidence="8">Belongs to the AAA ATPase family. Katanin p60 subunit A1 subfamily.</text>
</comment>
<reference evidence="14" key="1">
    <citation type="submission" date="2017-02" db="UniProtKB">
        <authorList>
            <consortium name="WormBaseParasite"/>
        </authorList>
    </citation>
    <scope>IDENTIFICATION</scope>
</reference>
<keyword evidence="2 8" id="KW-0963">Cytoplasm</keyword>
<evidence type="ECO:0000256" key="7">
    <source>
        <dbReference type="ARBA" id="ARBA00023235"/>
    </source>
</evidence>
<dbReference type="InterPro" id="IPR003960">
    <property type="entry name" value="ATPase_AAA_CS"/>
</dbReference>
<dbReference type="GO" id="GO:0005874">
    <property type="term" value="C:microtubule"/>
    <property type="evidence" value="ECO:0007669"/>
    <property type="project" value="UniProtKB-KW"/>
</dbReference>
<dbReference type="Pfam" id="PF09336">
    <property type="entry name" value="Vps4_C"/>
    <property type="match status" value="1"/>
</dbReference>
<dbReference type="InterPro" id="IPR048611">
    <property type="entry name" value="KATNA1_MIT"/>
</dbReference>
<dbReference type="HAMAP" id="MF_03023">
    <property type="entry name" value="Katanin_p60_A1"/>
    <property type="match status" value="1"/>
</dbReference>
<reference evidence="11 13" key="2">
    <citation type="submission" date="2018-11" db="EMBL/GenBank/DDBJ databases">
        <authorList>
            <consortium name="Pathogen Informatics"/>
        </authorList>
    </citation>
    <scope>NUCLEOTIDE SEQUENCE [LARGE SCALE GENOMIC DNA]</scope>
</reference>
<dbReference type="GO" id="GO:0008568">
    <property type="term" value="F:microtubule severing ATPase activity"/>
    <property type="evidence" value="ECO:0007669"/>
    <property type="project" value="UniProtKB-EC"/>
</dbReference>
<feature type="domain" description="AAA+ ATPase" evidence="10">
    <location>
        <begin position="255"/>
        <end position="391"/>
    </location>
</feature>
<dbReference type="EMBL" id="UYYG01001165">
    <property type="protein sequence ID" value="VDN58153.1"/>
    <property type="molecule type" value="Genomic_DNA"/>
</dbReference>
<dbReference type="PANTHER" id="PTHR23074">
    <property type="entry name" value="AAA DOMAIN-CONTAINING"/>
    <property type="match status" value="1"/>
</dbReference>
<comment type="activity regulation">
    <text evidence="8">ATPase activity is stimulated by microtubules, which promote homooligomerization. ATP-dependent microtubule severing is stimulated by interaction with KATNB1.</text>
</comment>
<dbReference type="InterPro" id="IPR050304">
    <property type="entry name" value="MT-severing_AAA_ATPase"/>
</dbReference>